<dbReference type="EC" id="2.7.2.11" evidence="16"/>
<comment type="similarity">
    <text evidence="4 16">In the N-terminal section; belongs to the glutamate 5-kinase family.</text>
</comment>
<dbReference type="Proteomes" id="UP000695000">
    <property type="component" value="Unplaced"/>
</dbReference>
<dbReference type="InterPro" id="IPR016162">
    <property type="entry name" value="Ald_DH_N"/>
</dbReference>
<evidence type="ECO:0000313" key="20">
    <source>
        <dbReference type="RefSeq" id="XP_017785428.1"/>
    </source>
</evidence>
<keyword evidence="12 16" id="KW-0560">Oxidoreductase</keyword>
<evidence type="ECO:0000256" key="12">
    <source>
        <dbReference type="ARBA" id="ARBA00023002"/>
    </source>
</evidence>
<evidence type="ECO:0000256" key="16">
    <source>
        <dbReference type="PIRNR" id="PIRNR036429"/>
    </source>
</evidence>
<evidence type="ECO:0000256" key="14">
    <source>
        <dbReference type="ARBA" id="ARBA00049024"/>
    </source>
</evidence>
<evidence type="ECO:0000256" key="6">
    <source>
        <dbReference type="ARBA" id="ARBA00022650"/>
    </source>
</evidence>
<gene>
    <name evidence="20" type="primary">LOC108568706</name>
</gene>
<dbReference type="GeneID" id="108568706"/>
<evidence type="ECO:0000256" key="11">
    <source>
        <dbReference type="ARBA" id="ARBA00022857"/>
    </source>
</evidence>
<evidence type="ECO:0000256" key="7">
    <source>
        <dbReference type="ARBA" id="ARBA00022679"/>
    </source>
</evidence>
<keyword evidence="11 16" id="KW-0521">NADP</keyword>
<keyword evidence="6 16" id="KW-0641">Proline biosynthesis</keyword>
<dbReference type="PIRSF" id="PIRSF036429">
    <property type="entry name" value="P5C_syn"/>
    <property type="match status" value="1"/>
</dbReference>
<evidence type="ECO:0000256" key="4">
    <source>
        <dbReference type="ARBA" id="ARBA00009302"/>
    </source>
</evidence>
<evidence type="ECO:0000256" key="10">
    <source>
        <dbReference type="ARBA" id="ARBA00022840"/>
    </source>
</evidence>
<dbReference type="NCBIfam" id="NF001221">
    <property type="entry name" value="PRK00197.1"/>
    <property type="match status" value="1"/>
</dbReference>
<dbReference type="RefSeq" id="XP_017785428.1">
    <property type="nucleotide sequence ID" value="XM_017929939.1"/>
</dbReference>
<comment type="pathway">
    <text evidence="2 16">Amino-acid biosynthesis; L-proline biosynthesis; L-glutamate 5-semialdehyde from L-glutamate: step 1/2.</text>
</comment>
<dbReference type="CDD" id="cd04256">
    <property type="entry name" value="AAK_P5CS_ProBA"/>
    <property type="match status" value="1"/>
</dbReference>
<dbReference type="InterPro" id="IPR000965">
    <property type="entry name" value="GPR_dom"/>
</dbReference>
<dbReference type="SUPFAM" id="SSF53720">
    <property type="entry name" value="ALDH-like"/>
    <property type="match status" value="1"/>
</dbReference>
<evidence type="ECO:0000256" key="9">
    <source>
        <dbReference type="ARBA" id="ARBA00022777"/>
    </source>
</evidence>
<dbReference type="Pfam" id="PF00171">
    <property type="entry name" value="Aldedh"/>
    <property type="match status" value="1"/>
</dbReference>
<organism evidence="19 20">
    <name type="scientific">Nicrophorus vespilloides</name>
    <name type="common">Boreal carrion beetle</name>
    <dbReference type="NCBI Taxonomy" id="110193"/>
    <lineage>
        <taxon>Eukaryota</taxon>
        <taxon>Metazoa</taxon>
        <taxon>Ecdysozoa</taxon>
        <taxon>Arthropoda</taxon>
        <taxon>Hexapoda</taxon>
        <taxon>Insecta</taxon>
        <taxon>Pterygota</taxon>
        <taxon>Neoptera</taxon>
        <taxon>Endopterygota</taxon>
        <taxon>Coleoptera</taxon>
        <taxon>Polyphaga</taxon>
        <taxon>Staphyliniformia</taxon>
        <taxon>Silphidae</taxon>
        <taxon>Nicrophorinae</taxon>
        <taxon>Nicrophorus</taxon>
    </lineage>
</organism>
<keyword evidence="5 16" id="KW-0028">Amino-acid biosynthesis</keyword>
<feature type="domain" description="Aspartate/glutamate/uridylate kinase" evidence="18">
    <location>
        <begin position="81"/>
        <end position="340"/>
    </location>
</feature>
<comment type="pathway">
    <text evidence="1 16">Amino-acid biosynthesis; L-proline biosynthesis; L-glutamate 5-semialdehyde from L-glutamate: step 2/2.</text>
</comment>
<accession>A0ABM1NF28</accession>
<dbReference type="PROSITE" id="PS00902">
    <property type="entry name" value="GLUTAMATE_5_KINASE"/>
    <property type="match status" value="1"/>
</dbReference>
<keyword evidence="9 16" id="KW-0418">Kinase</keyword>
<dbReference type="PANTHER" id="PTHR11063">
    <property type="entry name" value="GLUTAMATE SEMIALDEHYDE DEHYDROGENASE"/>
    <property type="match status" value="1"/>
</dbReference>
<keyword evidence="8 16" id="KW-0547">Nucleotide-binding</keyword>
<dbReference type="HAMAP" id="MF_00412">
    <property type="entry name" value="ProA"/>
    <property type="match status" value="1"/>
</dbReference>
<dbReference type="InterPro" id="IPR016161">
    <property type="entry name" value="Ald_DH/histidinol_DH"/>
</dbReference>
<evidence type="ECO:0000259" key="17">
    <source>
        <dbReference type="Pfam" id="PF00171"/>
    </source>
</evidence>
<dbReference type="Gene3D" id="3.40.1160.10">
    <property type="entry name" value="Acetylglutamate kinase-like"/>
    <property type="match status" value="1"/>
</dbReference>
<dbReference type="PRINTS" id="PR00474">
    <property type="entry name" value="GLU5KINASE"/>
</dbReference>
<protein>
    <recommendedName>
        <fullName evidence="16">Delta-1-pyrroline-5-carboxylate synthase</fullName>
    </recommendedName>
    <domain>
        <recommendedName>
            <fullName evidence="16">Glutamate 5-kinase</fullName>
            <shortName evidence="16">GK</shortName>
            <ecNumber evidence="16">2.7.2.11</ecNumber>
        </recommendedName>
        <alternativeName>
            <fullName evidence="16">Gamma-glutamyl kinase</fullName>
        </alternativeName>
    </domain>
    <domain>
        <recommendedName>
            <fullName evidence="16">Gamma-glutamyl phosphate reductase</fullName>
            <shortName evidence="16">GPR</shortName>
            <ecNumber evidence="16">1.2.1.41</ecNumber>
        </recommendedName>
        <alternativeName>
            <fullName evidence="16">Glutamate-5-semialdehyde dehydrogenase</fullName>
        </alternativeName>
        <alternativeName>
            <fullName evidence="16">Glutamyl-gamma-semialdehyde dehydrogenase</fullName>
        </alternativeName>
    </domain>
</protein>
<dbReference type="Gene3D" id="3.40.309.10">
    <property type="entry name" value="Aldehyde Dehydrogenase, Chain A, domain 2"/>
    <property type="match status" value="1"/>
</dbReference>
<proteinExistence type="inferred from homology"/>
<evidence type="ECO:0000256" key="3">
    <source>
        <dbReference type="ARBA" id="ARBA00006300"/>
    </source>
</evidence>
<dbReference type="InterPro" id="IPR001048">
    <property type="entry name" value="Asp/Glu/Uridylate_kinase"/>
</dbReference>
<dbReference type="NCBIfam" id="TIGR01027">
    <property type="entry name" value="proB"/>
    <property type="match status" value="1"/>
</dbReference>
<keyword evidence="7 16" id="KW-0808">Transferase</keyword>
<dbReference type="InterPro" id="IPR005766">
    <property type="entry name" value="P5_carboxy_syn"/>
</dbReference>
<dbReference type="NCBIfam" id="TIGR01092">
    <property type="entry name" value="P5CS"/>
    <property type="match status" value="1"/>
</dbReference>
<dbReference type="InterPro" id="IPR001057">
    <property type="entry name" value="Glu/AcGlu_kinase"/>
</dbReference>
<keyword evidence="13" id="KW-0511">Multifunctional enzyme</keyword>
<evidence type="ECO:0000256" key="2">
    <source>
        <dbReference type="ARBA" id="ARBA00005185"/>
    </source>
</evidence>
<keyword evidence="19" id="KW-1185">Reference proteome</keyword>
<evidence type="ECO:0000256" key="1">
    <source>
        <dbReference type="ARBA" id="ARBA00004985"/>
    </source>
</evidence>
<evidence type="ECO:0000256" key="13">
    <source>
        <dbReference type="ARBA" id="ARBA00023268"/>
    </source>
</evidence>
<dbReference type="InterPro" id="IPR015590">
    <property type="entry name" value="Aldehyde_DH_dom"/>
</dbReference>
<evidence type="ECO:0000256" key="5">
    <source>
        <dbReference type="ARBA" id="ARBA00022605"/>
    </source>
</evidence>
<dbReference type="NCBIfam" id="TIGR00407">
    <property type="entry name" value="proA"/>
    <property type="match status" value="1"/>
</dbReference>
<dbReference type="EC" id="1.2.1.41" evidence="16"/>
<reference evidence="20" key="1">
    <citation type="submission" date="2025-08" db="UniProtKB">
        <authorList>
            <consortium name="RefSeq"/>
        </authorList>
    </citation>
    <scope>IDENTIFICATION</scope>
    <source>
        <tissue evidence="20">Whole Larva</tissue>
    </source>
</reference>
<name>A0ABM1NF28_NICVS</name>
<keyword evidence="10 16" id="KW-0067">ATP-binding</keyword>
<evidence type="ECO:0000256" key="8">
    <source>
        <dbReference type="ARBA" id="ARBA00022741"/>
    </source>
</evidence>
<dbReference type="InterPro" id="IPR019797">
    <property type="entry name" value="Glutamate_5-kinase_CS"/>
</dbReference>
<feature type="domain" description="Aldehyde dehydrogenase" evidence="17">
    <location>
        <begin position="373"/>
        <end position="647"/>
    </location>
</feature>
<dbReference type="PANTHER" id="PTHR11063:SF8">
    <property type="entry name" value="DELTA-1-PYRROLINE-5-CARBOXYLATE SYNTHASE"/>
    <property type="match status" value="1"/>
</dbReference>
<dbReference type="InterPro" id="IPR041744">
    <property type="entry name" value="G5K_ProBA"/>
</dbReference>
<dbReference type="HAMAP" id="MF_00456">
    <property type="entry name" value="ProB"/>
    <property type="match status" value="1"/>
</dbReference>
<dbReference type="CDD" id="cd07079">
    <property type="entry name" value="ALDH_F18-19_ProA-GPR"/>
    <property type="match status" value="1"/>
</dbReference>
<comment type="catalytic activity">
    <reaction evidence="15 16">
        <text>L-glutamate + ATP = L-glutamyl 5-phosphate + ADP</text>
        <dbReference type="Rhea" id="RHEA:14877"/>
        <dbReference type="ChEBI" id="CHEBI:29985"/>
        <dbReference type="ChEBI" id="CHEBI:30616"/>
        <dbReference type="ChEBI" id="CHEBI:58274"/>
        <dbReference type="ChEBI" id="CHEBI:456216"/>
        <dbReference type="EC" id="2.7.2.11"/>
    </reaction>
</comment>
<comment type="similarity">
    <text evidence="3 16">In the C-terminal section; belongs to the gamma-glutamyl phosphate reductase family.</text>
</comment>
<dbReference type="InterPro" id="IPR016163">
    <property type="entry name" value="Ald_DH_C"/>
</dbReference>
<comment type="catalytic activity">
    <reaction evidence="14 16">
        <text>L-glutamate 5-semialdehyde + phosphate + NADP(+) = L-glutamyl 5-phosphate + NADPH + H(+)</text>
        <dbReference type="Rhea" id="RHEA:19541"/>
        <dbReference type="ChEBI" id="CHEBI:15378"/>
        <dbReference type="ChEBI" id="CHEBI:43474"/>
        <dbReference type="ChEBI" id="CHEBI:57783"/>
        <dbReference type="ChEBI" id="CHEBI:58066"/>
        <dbReference type="ChEBI" id="CHEBI:58274"/>
        <dbReference type="ChEBI" id="CHEBI:58349"/>
        <dbReference type="EC" id="1.2.1.41"/>
    </reaction>
</comment>
<sequence>MYGARILKPGQLLACSTGGVFRLPAQVAALWPQALRAASTTSGLWLPKPTQVNYEKRSLQQFSDKKQSTFTDRSQLKYARRLVVKLGSAVITREDEHGLALGRLASIVEQVAECQNEGRECIMVTSGAVAFGKQKLTQELLMSLSMRETLSPTDHTREEAPGMVEPRAAAAVGQSGLMSLYDAMFAQYGVKIAQVLVTKPDFYNEQTRRNLFSTLSELISLNIVPIINTNDAVSPPPQIDEPIGGKGGKKGISIKDNDSLAAMLAAEVSADMLILMSDVDGIYNKPPWEEGARFIHTFTSDLRNTIEYGQKSKVGTGGMDSKVNAATWALDRGVSVVICNGMQEKAIKTILAGRKVGTFFTDSALGGSVPTEVVAENARTGGRVLQTLSPEQRANCVHALADLLVSKQSEILDANAKDIQEASKSGLAKPLVSRLSLTPSKLKNLAVGLKQIADSSHNNVGRVLRRTKLADGLDLTQITVPIGVLLVIFESRPDSLPQVAALAIASGNGLLLKGGKEAAHSNKALMGLVKEALATVGADNAISLVSTREEIGDLLSMEQHIDLIIPRGSTELVRSIQSQSQHIPVMGHAEGICHVYIDKEANLDKALKIIRDAKCDYPAACNAMETLLIHESLMEGEFFSDVCNMLKKEGVKINAGPVLSQMLTFGPPPAKTMKHEYGSLECCIEVIKDMDEAITHIHTYGSGHTDVIVTENDEKAKTFQKKVDSACVFHNASSRFADGFRFGLGAEVGISTARIHARGPVGVEGLLTTKWVLNSDAGHAASDFADNGNCTWLHESLPLN</sequence>
<dbReference type="InterPro" id="IPR005715">
    <property type="entry name" value="Glu_5kinase/COase_Synthase"/>
</dbReference>
<evidence type="ECO:0000256" key="15">
    <source>
        <dbReference type="ARBA" id="ARBA00049141"/>
    </source>
</evidence>
<dbReference type="SUPFAM" id="SSF53633">
    <property type="entry name" value="Carbamate kinase-like"/>
    <property type="match status" value="1"/>
</dbReference>
<dbReference type="InterPro" id="IPR036393">
    <property type="entry name" value="AceGlu_kinase-like_sf"/>
</dbReference>
<dbReference type="Pfam" id="PF00696">
    <property type="entry name" value="AA_kinase"/>
    <property type="match status" value="1"/>
</dbReference>
<dbReference type="Gene3D" id="3.40.605.10">
    <property type="entry name" value="Aldehyde Dehydrogenase, Chain A, domain 1"/>
    <property type="match status" value="1"/>
</dbReference>
<evidence type="ECO:0000259" key="18">
    <source>
        <dbReference type="Pfam" id="PF00696"/>
    </source>
</evidence>
<evidence type="ECO:0000313" key="19">
    <source>
        <dbReference type="Proteomes" id="UP000695000"/>
    </source>
</evidence>